<accession>A0A4Q7AWY2</accession>
<gene>
    <name evidence="1" type="ORF">EXE25_10185</name>
</gene>
<proteinExistence type="predicted"/>
<dbReference type="EMBL" id="SGSU01000010">
    <property type="protein sequence ID" value="RZG66614.1"/>
    <property type="molecule type" value="Genomic_DNA"/>
</dbReference>
<evidence type="ECO:0000313" key="2">
    <source>
        <dbReference type="Proteomes" id="UP000293483"/>
    </source>
</evidence>
<evidence type="ECO:0000313" key="1">
    <source>
        <dbReference type="EMBL" id="RZG66614.1"/>
    </source>
</evidence>
<organism evidence="1 2">
    <name type="scientific">Acinetobacter bouvetii</name>
    <dbReference type="NCBI Taxonomy" id="202951"/>
    <lineage>
        <taxon>Bacteria</taxon>
        <taxon>Pseudomonadati</taxon>
        <taxon>Pseudomonadota</taxon>
        <taxon>Gammaproteobacteria</taxon>
        <taxon>Moraxellales</taxon>
        <taxon>Moraxellaceae</taxon>
        <taxon>Acinetobacter</taxon>
    </lineage>
</organism>
<sequence length="69" mass="7603">MIVLKHLIIHYYFIKIRNLIGNLLKPELGKMKVEDAFAPTAIAGVDVNINKNCFGTASVSYAHLCTAAQ</sequence>
<dbReference type="Proteomes" id="UP000293483">
    <property type="component" value="Unassembled WGS sequence"/>
</dbReference>
<dbReference type="AlphaFoldDB" id="A0A4Q7AWY2"/>
<dbReference type="RefSeq" id="WP_130146028.1">
    <property type="nucleotide sequence ID" value="NZ_SGSU01000010.1"/>
</dbReference>
<protein>
    <submittedName>
        <fullName evidence="1">Uncharacterized protein</fullName>
    </submittedName>
</protein>
<comment type="caution">
    <text evidence="1">The sequence shown here is derived from an EMBL/GenBank/DDBJ whole genome shotgun (WGS) entry which is preliminary data.</text>
</comment>
<reference evidence="1 2" key="1">
    <citation type="submission" date="2019-02" db="EMBL/GenBank/DDBJ databases">
        <title>The Batch Genome Submission of Acinetobacter spp. strains.</title>
        <authorList>
            <person name="Qin J."/>
            <person name="Hu Y."/>
            <person name="Ye H."/>
            <person name="Wei L."/>
            <person name="Feng Y."/>
            <person name="Zong Z."/>
        </authorList>
    </citation>
    <scope>NUCLEOTIDE SEQUENCE [LARGE SCALE GENOMIC DNA]</scope>
    <source>
        <strain evidence="1 2">WCHABo060081</strain>
    </source>
</reference>
<dbReference type="Gene3D" id="2.40.160.20">
    <property type="match status" value="1"/>
</dbReference>
<name>A0A4Q7AWY2_9GAMM</name>